<proteinExistence type="predicted"/>
<dbReference type="Pfam" id="PF14230">
    <property type="entry name" value="DUF4333"/>
    <property type="match status" value="1"/>
</dbReference>
<feature type="transmembrane region" description="Helical" evidence="2">
    <location>
        <begin position="134"/>
        <end position="157"/>
    </location>
</feature>
<accession>A0A2G3PPN2</accession>
<dbReference type="InterPro" id="IPR025637">
    <property type="entry name" value="DUF4333"/>
</dbReference>
<name>A0A2G3PPN2_WILMA</name>
<keyword evidence="2" id="KW-0472">Membrane</keyword>
<organism evidence="4 5">
    <name type="scientific">Williamsia marianensis</name>
    <dbReference type="NCBI Taxonomy" id="85044"/>
    <lineage>
        <taxon>Bacteria</taxon>
        <taxon>Bacillati</taxon>
        <taxon>Actinomycetota</taxon>
        <taxon>Actinomycetes</taxon>
        <taxon>Mycobacteriales</taxon>
        <taxon>Nocardiaceae</taxon>
        <taxon>Williamsia</taxon>
    </lineage>
</organism>
<evidence type="ECO:0000259" key="3">
    <source>
        <dbReference type="Pfam" id="PF14230"/>
    </source>
</evidence>
<dbReference type="AlphaFoldDB" id="A0A2G3PPN2"/>
<evidence type="ECO:0000256" key="2">
    <source>
        <dbReference type="SAM" id="Phobius"/>
    </source>
</evidence>
<protein>
    <recommendedName>
        <fullName evidence="3">DUF4333 domain-containing protein</fullName>
    </recommendedName>
</protein>
<feature type="compositionally biased region" description="Low complexity" evidence="1">
    <location>
        <begin position="1"/>
        <end position="29"/>
    </location>
</feature>
<evidence type="ECO:0000313" key="5">
    <source>
        <dbReference type="Proteomes" id="UP000225108"/>
    </source>
</evidence>
<gene>
    <name evidence="4" type="ORF">CSW57_08115</name>
</gene>
<evidence type="ECO:0000256" key="1">
    <source>
        <dbReference type="SAM" id="MobiDB-lite"/>
    </source>
</evidence>
<keyword evidence="2" id="KW-0812">Transmembrane</keyword>
<feature type="region of interest" description="Disordered" evidence="1">
    <location>
        <begin position="1"/>
        <end position="127"/>
    </location>
</feature>
<reference evidence="4 5" key="1">
    <citation type="submission" date="2017-10" db="EMBL/GenBank/DDBJ databases">
        <title>The draft genome sequence of Williamsia sp. BULT 1.1 isolated from the semi-arid grassland soils from South Africa.</title>
        <authorList>
            <person name="Kabwe M.H."/>
            <person name="Govender N."/>
            <person name="Mutseka Lunga P."/>
            <person name="Vikram S."/>
            <person name="Makhalanyane T.P."/>
        </authorList>
    </citation>
    <scope>NUCLEOTIDE SEQUENCE [LARGE SCALE GENOMIC DNA]</scope>
    <source>
        <strain evidence="4 5">BULT 1.1</strain>
    </source>
</reference>
<comment type="caution">
    <text evidence="4">The sequence shown here is derived from an EMBL/GenBank/DDBJ whole genome shotgun (WGS) entry which is preliminary data.</text>
</comment>
<dbReference type="Proteomes" id="UP000225108">
    <property type="component" value="Unassembled WGS sequence"/>
</dbReference>
<keyword evidence="2" id="KW-1133">Transmembrane helix</keyword>
<dbReference type="EMBL" id="PEBD01000005">
    <property type="protein sequence ID" value="PHV67818.1"/>
    <property type="molecule type" value="Genomic_DNA"/>
</dbReference>
<sequence length="237" mass="24930">MSGPNDPNNPGSPQQWQEGQQPGPWGQPTQGPPPGQGWGQQPQQQYPPQPNPGQQGPGQYQPPSYPQQGGHYGQPQGQPGNYGQPQGQQPGYGQPQGQYGQPGPYGQPGQYGQPGPGGSDQFSAMAQPKSRKKLPLIIGASVVALIAVILAVTAFLAPGFAVTKVLSQEAAQEGVKTVLENDYQAEGVENVKCPKDKEIKKGDSFTCTVTVSGANQQVKITFLDDDGKYEVGQPTAG</sequence>
<feature type="domain" description="DUF4333" evidence="3">
    <location>
        <begin position="151"/>
        <end position="227"/>
    </location>
</feature>
<feature type="compositionally biased region" description="Low complexity" evidence="1">
    <location>
        <begin position="52"/>
        <end position="111"/>
    </location>
</feature>
<dbReference type="RefSeq" id="WP_099382477.1">
    <property type="nucleotide sequence ID" value="NZ_PEBD01000005.1"/>
</dbReference>
<evidence type="ECO:0000313" key="4">
    <source>
        <dbReference type="EMBL" id="PHV67818.1"/>
    </source>
</evidence>